<keyword evidence="2" id="KW-1133">Transmembrane helix</keyword>
<dbReference type="CDD" id="cd16430">
    <property type="entry name" value="TraB"/>
    <property type="match status" value="1"/>
</dbReference>
<reference evidence="3" key="1">
    <citation type="submission" date="2017-02" db="EMBL/GenBank/DDBJ databases">
        <title>Emergence of VIM metallo-beta-lactamase producing Alcaligenes faecalis in GAZA, Palestine.</title>
        <authorList>
            <person name="Al Laham N."/>
            <person name="Chavda K."/>
            <person name="Cienfuegos V."/>
            <person name="Kreiswirth B."/>
            <person name="Chen L."/>
        </authorList>
    </citation>
    <scope>NUCLEOTIDE SEQUENCE</scope>
    <source>
        <strain evidence="3">GZAF1</strain>
        <plasmid evidence="3">pGZAF1_VIM</plasmid>
    </source>
</reference>
<dbReference type="Pfam" id="PF03743">
    <property type="entry name" value="TrbI"/>
    <property type="match status" value="1"/>
</dbReference>
<dbReference type="InterPro" id="IPR005498">
    <property type="entry name" value="T4SS_VirB10/TraB/TrbI"/>
</dbReference>
<protein>
    <recommendedName>
        <fullName evidence="4">Conjugal transfer protein TraB</fullName>
    </recommendedName>
</protein>
<accession>A0A1Z3ML40</accession>
<dbReference type="AlphaFoldDB" id="A0A1Z3ML40"/>
<geneLocation type="plasmid" evidence="3">
    <name>pGZAF1_VIM</name>
</geneLocation>
<dbReference type="EMBL" id="KY623659">
    <property type="protein sequence ID" value="ASD48431.1"/>
    <property type="molecule type" value="Genomic_DNA"/>
</dbReference>
<evidence type="ECO:0008006" key="4">
    <source>
        <dbReference type="Google" id="ProtNLM"/>
    </source>
</evidence>
<feature type="transmembrane region" description="Helical" evidence="2">
    <location>
        <begin position="12"/>
        <end position="31"/>
    </location>
</feature>
<evidence type="ECO:0000313" key="3">
    <source>
        <dbReference type="EMBL" id="ASD48431.1"/>
    </source>
</evidence>
<keyword evidence="2" id="KW-0472">Membrane</keyword>
<evidence type="ECO:0000256" key="2">
    <source>
        <dbReference type="SAM" id="Phobius"/>
    </source>
</evidence>
<evidence type="ECO:0000256" key="1">
    <source>
        <dbReference type="SAM" id="MobiDB-lite"/>
    </source>
</evidence>
<keyword evidence="3" id="KW-0614">Plasmid</keyword>
<feature type="compositionally biased region" description="Basic and acidic residues" evidence="1">
    <location>
        <begin position="137"/>
        <end position="150"/>
    </location>
</feature>
<proteinExistence type="predicted"/>
<keyword evidence="2" id="KW-0812">Transmembrane</keyword>
<feature type="region of interest" description="Disordered" evidence="1">
    <location>
        <begin position="124"/>
        <end position="174"/>
    </location>
</feature>
<organism evidence="3">
    <name type="scientific">Alcaligenes faecalis</name>
    <dbReference type="NCBI Taxonomy" id="511"/>
    <lineage>
        <taxon>Bacteria</taxon>
        <taxon>Pseudomonadati</taxon>
        <taxon>Pseudomonadota</taxon>
        <taxon>Betaproteobacteria</taxon>
        <taxon>Burkholderiales</taxon>
        <taxon>Alcaligenaceae</taxon>
        <taxon>Alcaligenes</taxon>
    </lineage>
</organism>
<sequence>MRDKWVSLDPKYKRYAVIGMAGLVVVAVMSFTTRPQEEKRPASRQELIRHVLTDQDTRNAGLDALAADLKNLRSDSTKTTRALERIEREVEVAKRQSNEVPAPLRSRMERMSQDIETMMEKLGEMQKSQQVQTVAPDEARVGADTQSREDESNDEQGPSPFGGRHSGITELDPSNPLAVFQKQRWSTTTLPEKIRAPGNDEASSTMTMMTIVEELPEPEDEGTGGEDHVYLPAGAIITGTLINGMDAPTGNGAQRDPFPSLLRIQKEAILPNRFRADIRECFLIIGGYGDLSSERAYLRGETLSCVRDDSGVIETRLDSYAVGEDGKAGVRGRLVSKQGQIIAKSLMAGFLSGVSKAFDVKPVPIIDTSGNAGMARNKANSNWLQSSAVSGASTALDRIAEFYLDMAEGMFPVIEVDAGRQIDVIVNRGTRLEVRGTGVGKGGK</sequence>
<name>A0A1Z3ML40_ALCFA</name>